<comment type="caution">
    <text evidence="1">The sequence shown here is derived from an EMBL/GenBank/DDBJ whole genome shotgun (WGS) entry which is preliminary data.</text>
</comment>
<evidence type="ECO:0000313" key="2">
    <source>
        <dbReference type="Proteomes" id="UP000012137"/>
    </source>
</evidence>
<dbReference type="EMBL" id="AHMZ02000049">
    <property type="protein sequence ID" value="EMN31769.1"/>
    <property type="molecule type" value="Genomic_DNA"/>
</dbReference>
<name>M6KC75_LEPIR</name>
<organism evidence="1 2">
    <name type="scientific">Leptospira interrogans serovar Pyrogenes str. L0374</name>
    <dbReference type="NCBI Taxonomy" id="1049928"/>
    <lineage>
        <taxon>Bacteria</taxon>
        <taxon>Pseudomonadati</taxon>
        <taxon>Spirochaetota</taxon>
        <taxon>Spirochaetia</taxon>
        <taxon>Leptospirales</taxon>
        <taxon>Leptospiraceae</taxon>
        <taxon>Leptospira</taxon>
    </lineage>
</organism>
<sequence length="83" mass="9999">MEKYKIELKNGRIFIDDVLLVFYHFHMFKFYAGNIYGTGISDYGLNYKTLKIIYEVYVEQLIKVVSRFDLKLRNLNILEMCNM</sequence>
<evidence type="ECO:0000313" key="1">
    <source>
        <dbReference type="EMBL" id="EMN31769.1"/>
    </source>
</evidence>
<protein>
    <submittedName>
        <fullName evidence="1">Uncharacterized protein</fullName>
    </submittedName>
</protein>
<dbReference type="AlphaFoldDB" id="M6KC75"/>
<accession>M6KC75</accession>
<proteinExistence type="predicted"/>
<dbReference type="Proteomes" id="UP000012137">
    <property type="component" value="Unassembled WGS sequence"/>
</dbReference>
<feature type="non-terminal residue" evidence="1">
    <location>
        <position position="83"/>
    </location>
</feature>
<reference evidence="1 2" key="1">
    <citation type="submission" date="2013-01" db="EMBL/GenBank/DDBJ databases">
        <authorList>
            <person name="Harkins D.M."/>
            <person name="Durkin A.S."/>
            <person name="Brinkac L.M."/>
            <person name="Haft D.H."/>
            <person name="Selengut J.D."/>
            <person name="Sanka R."/>
            <person name="DePew J."/>
            <person name="Purushe J."/>
            <person name="Peacock S.J."/>
            <person name="Thaipadungpanit J."/>
            <person name="Wuthiekanun V.W."/>
            <person name="Day N.P."/>
            <person name="Vinetz J.M."/>
            <person name="Sutton G.G."/>
            <person name="Nierman W.C."/>
            <person name="Fouts D.E."/>
        </authorList>
    </citation>
    <scope>NUCLEOTIDE SEQUENCE [LARGE SCALE GENOMIC DNA]</scope>
    <source>
        <strain evidence="1 2">L0374</strain>
    </source>
</reference>
<gene>
    <name evidence="1" type="ORF">LEP1GSC083_0046</name>
</gene>